<evidence type="ECO:0000313" key="2">
    <source>
        <dbReference type="Proteomes" id="UP000314285"/>
    </source>
</evidence>
<sequence>MTKDFKAATYIVDDNLADTLCWLCQHQDSFDSFSYDVQTGELIVNHAAGSDVIRKGNYLNASYGVLLTSS</sequence>
<proteinExistence type="predicted"/>
<comment type="caution">
    <text evidence="1">The sequence shown here is derived from an EMBL/GenBank/DDBJ whole genome shotgun (WGS) entry which is preliminary data.</text>
</comment>
<protein>
    <submittedName>
        <fullName evidence="1">Uncharacterized protein</fullName>
    </submittedName>
</protein>
<name>A0A8H2K3B0_ACIRA</name>
<accession>A0A8H2K3B0</accession>
<dbReference type="AlphaFoldDB" id="A0A8H2K3B0"/>
<evidence type="ECO:0000313" key="1">
    <source>
        <dbReference type="EMBL" id="TNX92466.1"/>
    </source>
</evidence>
<gene>
    <name evidence="1" type="ORF">FHY67_06830</name>
</gene>
<organism evidence="1 2">
    <name type="scientific">Acinetobacter radioresistens</name>
    <dbReference type="NCBI Taxonomy" id="40216"/>
    <lineage>
        <taxon>Bacteria</taxon>
        <taxon>Pseudomonadati</taxon>
        <taxon>Pseudomonadota</taxon>
        <taxon>Gammaproteobacteria</taxon>
        <taxon>Moraxellales</taxon>
        <taxon>Moraxellaceae</taxon>
        <taxon>Acinetobacter</taxon>
    </lineage>
</organism>
<dbReference type="Proteomes" id="UP000314285">
    <property type="component" value="Unassembled WGS sequence"/>
</dbReference>
<dbReference type="EMBL" id="VFBM01000004">
    <property type="protein sequence ID" value="TNX92466.1"/>
    <property type="molecule type" value="Genomic_DNA"/>
</dbReference>
<dbReference type="RefSeq" id="WP_005026360.1">
    <property type="nucleotide sequence ID" value="NZ_BKVS01000074.1"/>
</dbReference>
<reference evidence="1 2" key="1">
    <citation type="submission" date="2019-06" db="EMBL/GenBank/DDBJ databases">
        <title>Genome of Acinetobacter radioresistens APH1, a phenol degrading strain.</title>
        <authorList>
            <person name="Liu Y."/>
        </authorList>
    </citation>
    <scope>NUCLEOTIDE SEQUENCE [LARGE SCALE GENOMIC DNA]</scope>
    <source>
        <strain evidence="1 2">APH1</strain>
    </source>
</reference>